<dbReference type="AlphaFoldDB" id="A0A7W9WZU3"/>
<accession>A0A7W9WZU3</accession>
<dbReference type="NCBIfam" id="TIGR02431">
    <property type="entry name" value="pcaR_pcaU"/>
    <property type="match status" value="1"/>
</dbReference>
<evidence type="ECO:0000259" key="5">
    <source>
        <dbReference type="PROSITE" id="PS51078"/>
    </source>
</evidence>
<dbReference type="GO" id="GO:0045892">
    <property type="term" value="P:negative regulation of DNA-templated transcription"/>
    <property type="evidence" value="ECO:0007669"/>
    <property type="project" value="TreeGrafter"/>
</dbReference>
<dbReference type="GO" id="GO:0003677">
    <property type="term" value="F:DNA binding"/>
    <property type="evidence" value="ECO:0007669"/>
    <property type="project" value="UniProtKB-KW"/>
</dbReference>
<dbReference type="InterPro" id="IPR014757">
    <property type="entry name" value="Tscrpt_reg_IclR_C"/>
</dbReference>
<dbReference type="GO" id="GO:0045893">
    <property type="term" value="P:positive regulation of DNA-templated transcription"/>
    <property type="evidence" value="ECO:0007669"/>
    <property type="project" value="InterPro"/>
</dbReference>
<comment type="caution">
    <text evidence="6">The sequence shown here is derived from an EMBL/GenBank/DDBJ whole genome shotgun (WGS) entry which is preliminary data.</text>
</comment>
<dbReference type="InterPro" id="IPR029016">
    <property type="entry name" value="GAF-like_dom_sf"/>
</dbReference>
<evidence type="ECO:0000259" key="4">
    <source>
        <dbReference type="PROSITE" id="PS51077"/>
    </source>
</evidence>
<evidence type="ECO:0000256" key="3">
    <source>
        <dbReference type="ARBA" id="ARBA00023163"/>
    </source>
</evidence>
<dbReference type="GO" id="GO:0046278">
    <property type="term" value="P:3,4-dihydroxybenzoate metabolic process"/>
    <property type="evidence" value="ECO:0007669"/>
    <property type="project" value="InterPro"/>
</dbReference>
<dbReference type="Pfam" id="PF01614">
    <property type="entry name" value="IclR_C"/>
    <property type="match status" value="1"/>
</dbReference>
<dbReference type="RefSeq" id="WP_183553982.1">
    <property type="nucleotide sequence ID" value="NZ_JACHBX010000002.1"/>
</dbReference>
<dbReference type="InterPro" id="IPR036388">
    <property type="entry name" value="WH-like_DNA-bd_sf"/>
</dbReference>
<dbReference type="Proteomes" id="UP000540787">
    <property type="component" value="Unassembled WGS sequence"/>
</dbReference>
<feature type="domain" description="IclR-ED" evidence="5">
    <location>
        <begin position="86"/>
        <end position="269"/>
    </location>
</feature>
<organism evidence="6 7">
    <name type="scientific">Massilia aurea</name>
    <dbReference type="NCBI Taxonomy" id="373040"/>
    <lineage>
        <taxon>Bacteria</taxon>
        <taxon>Pseudomonadati</taxon>
        <taxon>Pseudomonadota</taxon>
        <taxon>Betaproteobacteria</taxon>
        <taxon>Burkholderiales</taxon>
        <taxon>Oxalobacteraceae</taxon>
        <taxon>Telluria group</taxon>
        <taxon>Massilia</taxon>
    </lineage>
</organism>
<gene>
    <name evidence="6" type="ORF">HD842_002024</name>
</gene>
<keyword evidence="1" id="KW-0805">Transcription regulation</keyword>
<dbReference type="PROSITE" id="PS51077">
    <property type="entry name" value="HTH_ICLR"/>
    <property type="match status" value="1"/>
</dbReference>
<proteinExistence type="predicted"/>
<dbReference type="InterPro" id="IPR050707">
    <property type="entry name" value="HTH_MetabolicPath_Reg"/>
</dbReference>
<dbReference type="Gene3D" id="3.30.450.40">
    <property type="match status" value="1"/>
</dbReference>
<name>A0A7W9WZU3_9BURK</name>
<evidence type="ECO:0000313" key="7">
    <source>
        <dbReference type="Proteomes" id="UP000540787"/>
    </source>
</evidence>
<dbReference type="SUPFAM" id="SSF55781">
    <property type="entry name" value="GAF domain-like"/>
    <property type="match status" value="1"/>
</dbReference>
<feature type="domain" description="HTH iclR-type" evidence="4">
    <location>
        <begin position="25"/>
        <end position="85"/>
    </location>
</feature>
<dbReference type="InterPro" id="IPR012794">
    <property type="entry name" value="PcaR_PcaU"/>
</dbReference>
<dbReference type="Gene3D" id="1.10.10.10">
    <property type="entry name" value="Winged helix-like DNA-binding domain superfamily/Winged helix DNA-binding domain"/>
    <property type="match status" value="1"/>
</dbReference>
<dbReference type="InterPro" id="IPR036390">
    <property type="entry name" value="WH_DNA-bd_sf"/>
</dbReference>
<dbReference type="Pfam" id="PF09339">
    <property type="entry name" value="HTH_IclR"/>
    <property type="match status" value="1"/>
</dbReference>
<dbReference type="GO" id="GO:0003700">
    <property type="term" value="F:DNA-binding transcription factor activity"/>
    <property type="evidence" value="ECO:0007669"/>
    <property type="project" value="TreeGrafter"/>
</dbReference>
<keyword evidence="7" id="KW-1185">Reference proteome</keyword>
<keyword evidence="2" id="KW-0238">DNA-binding</keyword>
<reference evidence="6 7" key="1">
    <citation type="submission" date="2020-08" db="EMBL/GenBank/DDBJ databases">
        <title>The Agave Microbiome: Exploring the role of microbial communities in plant adaptations to desert environments.</title>
        <authorList>
            <person name="Partida-Martinez L.P."/>
        </authorList>
    </citation>
    <scope>NUCLEOTIDE SEQUENCE [LARGE SCALE GENOMIC DNA]</scope>
    <source>
        <strain evidence="6 7">AT3.2</strain>
    </source>
</reference>
<evidence type="ECO:0000256" key="1">
    <source>
        <dbReference type="ARBA" id="ARBA00023015"/>
    </source>
</evidence>
<protein>
    <submittedName>
        <fullName evidence="6">IclR family pca regulon transcriptional regulator</fullName>
    </submittedName>
</protein>
<dbReference type="PANTHER" id="PTHR30136:SF34">
    <property type="entry name" value="TRANSCRIPTIONAL REGULATOR"/>
    <property type="match status" value="1"/>
</dbReference>
<evidence type="ECO:0000313" key="6">
    <source>
        <dbReference type="EMBL" id="MBB6133882.1"/>
    </source>
</evidence>
<keyword evidence="3" id="KW-0804">Transcription</keyword>
<dbReference type="PROSITE" id="PS51078">
    <property type="entry name" value="ICLR_ED"/>
    <property type="match status" value="1"/>
</dbReference>
<dbReference type="InterPro" id="IPR005471">
    <property type="entry name" value="Tscrpt_reg_IclR_N"/>
</dbReference>
<dbReference type="SMART" id="SM00346">
    <property type="entry name" value="HTH_ICLR"/>
    <property type="match status" value="1"/>
</dbReference>
<dbReference type="EMBL" id="JACHBX010000002">
    <property type="protein sequence ID" value="MBB6133882.1"/>
    <property type="molecule type" value="Genomic_DNA"/>
</dbReference>
<dbReference type="PANTHER" id="PTHR30136">
    <property type="entry name" value="HELIX-TURN-HELIX TRANSCRIPTIONAL REGULATOR, ICLR FAMILY"/>
    <property type="match status" value="1"/>
</dbReference>
<sequence length="269" mass="29033">MSTPHEPELPAEPAADPIASDPNFMLSLARGLAVLQAFSDQRRSLTIAQISHRTAIPRASVRRCLHTLIALGYASADGNQFSLKPKVLSLGYSYLSSTPLTVSAHPYLNQISRSLNESCSLGVLQDDEVLYVGRSAASRIMSVSLTTGSRLPAYCTALGRMLLAHLPAPDLDDYLARVPLKAMTERTVVNPERLRAILADVRSAGYVLVEEELEVGLRSISVPVRGASGNVLAALNIGAHAARVSRRKMEEEFLPVLRASAQELSILLP</sequence>
<dbReference type="SUPFAM" id="SSF46785">
    <property type="entry name" value="Winged helix' DNA-binding domain"/>
    <property type="match status" value="1"/>
</dbReference>
<evidence type="ECO:0000256" key="2">
    <source>
        <dbReference type="ARBA" id="ARBA00023125"/>
    </source>
</evidence>